<dbReference type="CDD" id="cd04301">
    <property type="entry name" value="NAT_SF"/>
    <property type="match status" value="1"/>
</dbReference>
<dbReference type="RefSeq" id="WP_212952852.1">
    <property type="nucleotide sequence ID" value="NZ_BORW01000053.1"/>
</dbReference>
<organism evidence="2 3">
    <name type="scientific">Paenibacillus cookii</name>
    <dbReference type="NCBI Taxonomy" id="157839"/>
    <lineage>
        <taxon>Bacteria</taxon>
        <taxon>Bacillati</taxon>
        <taxon>Bacillota</taxon>
        <taxon>Bacilli</taxon>
        <taxon>Bacillales</taxon>
        <taxon>Paenibacillaceae</taxon>
        <taxon>Paenibacillus</taxon>
    </lineage>
</organism>
<feature type="domain" description="N-acetyltransferase" evidence="1">
    <location>
        <begin position="230"/>
        <end position="312"/>
    </location>
</feature>
<protein>
    <recommendedName>
        <fullName evidence="1">N-acetyltransferase domain-containing protein</fullName>
    </recommendedName>
</protein>
<evidence type="ECO:0000259" key="1">
    <source>
        <dbReference type="PROSITE" id="PS51186"/>
    </source>
</evidence>
<accession>A0ABQ4M477</accession>
<dbReference type="Pfam" id="PF00583">
    <property type="entry name" value="Acetyltransf_1"/>
    <property type="match status" value="1"/>
</dbReference>
<dbReference type="InterPro" id="IPR000182">
    <property type="entry name" value="GNAT_dom"/>
</dbReference>
<dbReference type="EMBL" id="BORW01000053">
    <property type="protein sequence ID" value="GIO70244.1"/>
    <property type="molecule type" value="Genomic_DNA"/>
</dbReference>
<dbReference type="Proteomes" id="UP000680638">
    <property type="component" value="Unassembled WGS sequence"/>
</dbReference>
<gene>
    <name evidence="2" type="ORF">J21TS3_50650</name>
</gene>
<dbReference type="PROSITE" id="PS51186">
    <property type="entry name" value="GNAT"/>
    <property type="match status" value="1"/>
</dbReference>
<dbReference type="SUPFAM" id="SSF55729">
    <property type="entry name" value="Acyl-CoA N-acyltransferases (Nat)"/>
    <property type="match status" value="1"/>
</dbReference>
<keyword evidence="3" id="KW-1185">Reference proteome</keyword>
<proteinExistence type="predicted"/>
<evidence type="ECO:0000313" key="2">
    <source>
        <dbReference type="EMBL" id="GIO70244.1"/>
    </source>
</evidence>
<evidence type="ECO:0000313" key="3">
    <source>
        <dbReference type="Proteomes" id="UP000680638"/>
    </source>
</evidence>
<comment type="caution">
    <text evidence="2">The sequence shown here is derived from an EMBL/GenBank/DDBJ whole genome shotgun (WGS) entry which is preliminary data.</text>
</comment>
<dbReference type="Gene3D" id="3.40.630.30">
    <property type="match status" value="1"/>
</dbReference>
<dbReference type="InterPro" id="IPR016181">
    <property type="entry name" value="Acyl_CoA_acyltransferase"/>
</dbReference>
<name>A0ABQ4M477_9BACL</name>
<sequence>MDRTTWLKKASTLKLTESLHLCRADAPEWERYVHVYYHQATIAFRCREKENFLSGGDEPFWLVKDQTVVGGLALSPWAFRYFFTVPPFEGGAEVIRLIAQTLRRQGGNGLPIQAMEVPDGDADDYIRAGFRPDPCRFRWMQRPTAVFEGEHPEMIWRRAETACDSGETRLKLEREAGLFLFKHAQGGETGERGAMSFPETLLRLREFAAKSPEAVLEASGAAYDHATHALIGVCLIGYSEGCPVIEALAVRPGFRGKGVATNMLRRALTALAHRGEPMLRARIAHGHPLESLCHRLGFMPGPLFWPAMTFDR</sequence>
<reference evidence="2 3" key="1">
    <citation type="submission" date="2021-03" db="EMBL/GenBank/DDBJ databases">
        <title>Antimicrobial resistance genes in bacteria isolated from Japanese honey, and their potential for conferring macrolide and lincosamide resistance in the American foulbrood pathogen Paenibacillus larvae.</title>
        <authorList>
            <person name="Okamoto M."/>
            <person name="Kumagai M."/>
            <person name="Kanamori H."/>
            <person name="Takamatsu D."/>
        </authorList>
    </citation>
    <scope>NUCLEOTIDE SEQUENCE [LARGE SCALE GENOMIC DNA]</scope>
    <source>
        <strain evidence="2 3">J21TS3</strain>
    </source>
</reference>